<dbReference type="SUPFAM" id="SSF53383">
    <property type="entry name" value="PLP-dependent transferases"/>
    <property type="match status" value="1"/>
</dbReference>
<comment type="caution">
    <text evidence="7">The sequence shown here is derived from an EMBL/GenBank/DDBJ whole genome shotgun (WGS) entry which is preliminary data.</text>
</comment>
<evidence type="ECO:0000256" key="3">
    <source>
        <dbReference type="ARBA" id="ARBA00023015"/>
    </source>
</evidence>
<dbReference type="InterPro" id="IPR051446">
    <property type="entry name" value="HTH_trans_reg/aminotransferase"/>
</dbReference>
<dbReference type="GO" id="GO:0030170">
    <property type="term" value="F:pyridoxal phosphate binding"/>
    <property type="evidence" value="ECO:0007669"/>
    <property type="project" value="InterPro"/>
</dbReference>
<dbReference type="SUPFAM" id="SSF46785">
    <property type="entry name" value="Winged helix' DNA-binding domain"/>
    <property type="match status" value="1"/>
</dbReference>
<reference evidence="7 8" key="1">
    <citation type="submission" date="2019-07" db="EMBL/GenBank/DDBJ databases">
        <title>Whole genome shotgun sequence of Reyranella soli NBRC 108950.</title>
        <authorList>
            <person name="Hosoyama A."/>
            <person name="Uohara A."/>
            <person name="Ohji S."/>
            <person name="Ichikawa N."/>
        </authorList>
    </citation>
    <scope>NUCLEOTIDE SEQUENCE [LARGE SCALE GENOMIC DNA]</scope>
    <source>
        <strain evidence="7 8">NBRC 108950</strain>
    </source>
</reference>
<dbReference type="AlphaFoldDB" id="A0A512NM24"/>
<dbReference type="CDD" id="cd07377">
    <property type="entry name" value="WHTH_GntR"/>
    <property type="match status" value="1"/>
</dbReference>
<evidence type="ECO:0000256" key="5">
    <source>
        <dbReference type="ARBA" id="ARBA00023163"/>
    </source>
</evidence>
<keyword evidence="5" id="KW-0804">Transcription</keyword>
<dbReference type="InterPro" id="IPR015424">
    <property type="entry name" value="PyrdxlP-dep_Trfase"/>
</dbReference>
<accession>A0A512NM24</accession>
<evidence type="ECO:0000256" key="1">
    <source>
        <dbReference type="ARBA" id="ARBA00005384"/>
    </source>
</evidence>
<evidence type="ECO:0000313" key="7">
    <source>
        <dbReference type="EMBL" id="GEP59987.1"/>
    </source>
</evidence>
<dbReference type="Pfam" id="PF00155">
    <property type="entry name" value="Aminotran_1_2"/>
    <property type="match status" value="1"/>
</dbReference>
<proteinExistence type="inferred from homology"/>
<dbReference type="GO" id="GO:0003700">
    <property type="term" value="F:DNA-binding transcription factor activity"/>
    <property type="evidence" value="ECO:0007669"/>
    <property type="project" value="InterPro"/>
</dbReference>
<dbReference type="RefSeq" id="WP_147155357.1">
    <property type="nucleotide sequence ID" value="NZ_BKAJ01000146.1"/>
</dbReference>
<comment type="similarity">
    <text evidence="1">In the C-terminal section; belongs to the class-I pyridoxal-phosphate-dependent aminotransferase family.</text>
</comment>
<sequence>MDWVPTLGDGSGPVYEGIVGALAADIASGRLHRGDRLPTHRALAKALGVDLTTVTRAYNEARRRGLTEARVGQGTFVAESRVRAPRAAGAGIDFDLSMNLPPEPIEADLEGRVSRGLAALRRDYGISDFLSYQHAGGSDADRGVAADWLRRRVRTAEAHRLVVSPGTQTALMALLLATTKPGDAALTDRLTYPGFKAATAALGVKLIGVEADVEGMIPAALDEAARRQSPKAVYLVPTIHNPTTATMGAARREQIAAVIRRRNLLLFEDDAYGSLDPKVQPIATLIPERSYLAASLSKCIAPGLRVSFVLTPDRTAASTIANALRTVSQMPVPLTVALTLRWLKDGSADAIIAAITAEAAARQKLAAKALSGHTYAAHPKGHHVWLALPPEWTRAEFAAHVQRQGLAVVTSDSFSVDSNPQHAIRVALGAARSRSDLVGALDVLTVALKSPLLSSRII</sequence>
<keyword evidence="4" id="KW-0238">DNA-binding</keyword>
<gene>
    <name evidence="7" type="ORF">RSO01_71530</name>
</gene>
<dbReference type="Proteomes" id="UP000321058">
    <property type="component" value="Unassembled WGS sequence"/>
</dbReference>
<dbReference type="Gene3D" id="3.40.640.10">
    <property type="entry name" value="Type I PLP-dependent aspartate aminotransferase-like (Major domain)"/>
    <property type="match status" value="1"/>
</dbReference>
<dbReference type="Gene3D" id="1.10.10.10">
    <property type="entry name" value="Winged helix-like DNA-binding domain superfamily/Winged helix DNA-binding domain"/>
    <property type="match status" value="1"/>
</dbReference>
<dbReference type="OrthoDB" id="9804020at2"/>
<dbReference type="InterPro" id="IPR036390">
    <property type="entry name" value="WH_DNA-bd_sf"/>
</dbReference>
<keyword evidence="3" id="KW-0805">Transcription regulation</keyword>
<organism evidence="7 8">
    <name type="scientific">Reyranella soli</name>
    <dbReference type="NCBI Taxonomy" id="1230389"/>
    <lineage>
        <taxon>Bacteria</taxon>
        <taxon>Pseudomonadati</taxon>
        <taxon>Pseudomonadota</taxon>
        <taxon>Alphaproteobacteria</taxon>
        <taxon>Hyphomicrobiales</taxon>
        <taxon>Reyranellaceae</taxon>
        <taxon>Reyranella</taxon>
    </lineage>
</organism>
<keyword evidence="8" id="KW-1185">Reference proteome</keyword>
<dbReference type="InterPro" id="IPR000524">
    <property type="entry name" value="Tscrpt_reg_HTH_GntR"/>
</dbReference>
<dbReference type="InterPro" id="IPR015422">
    <property type="entry name" value="PyrdxlP-dep_Trfase_small"/>
</dbReference>
<protein>
    <submittedName>
        <fullName evidence="7">Transcriptional regulator</fullName>
    </submittedName>
</protein>
<evidence type="ECO:0000256" key="4">
    <source>
        <dbReference type="ARBA" id="ARBA00023125"/>
    </source>
</evidence>
<keyword evidence="2" id="KW-0663">Pyridoxal phosphate</keyword>
<dbReference type="PANTHER" id="PTHR46577:SF1">
    <property type="entry name" value="HTH-TYPE TRANSCRIPTIONAL REGULATORY PROTEIN GABR"/>
    <property type="match status" value="1"/>
</dbReference>
<dbReference type="Pfam" id="PF00392">
    <property type="entry name" value="GntR"/>
    <property type="match status" value="1"/>
</dbReference>
<dbReference type="SMART" id="SM00345">
    <property type="entry name" value="HTH_GNTR"/>
    <property type="match status" value="1"/>
</dbReference>
<dbReference type="PANTHER" id="PTHR46577">
    <property type="entry name" value="HTH-TYPE TRANSCRIPTIONAL REGULATORY PROTEIN GABR"/>
    <property type="match status" value="1"/>
</dbReference>
<dbReference type="GO" id="GO:0003677">
    <property type="term" value="F:DNA binding"/>
    <property type="evidence" value="ECO:0007669"/>
    <property type="project" value="UniProtKB-KW"/>
</dbReference>
<evidence type="ECO:0000259" key="6">
    <source>
        <dbReference type="PROSITE" id="PS50949"/>
    </source>
</evidence>
<dbReference type="CDD" id="cd00609">
    <property type="entry name" value="AAT_like"/>
    <property type="match status" value="1"/>
</dbReference>
<evidence type="ECO:0000256" key="2">
    <source>
        <dbReference type="ARBA" id="ARBA00022898"/>
    </source>
</evidence>
<evidence type="ECO:0000313" key="8">
    <source>
        <dbReference type="Proteomes" id="UP000321058"/>
    </source>
</evidence>
<dbReference type="Gene3D" id="3.90.1150.10">
    <property type="entry name" value="Aspartate Aminotransferase, domain 1"/>
    <property type="match status" value="1"/>
</dbReference>
<dbReference type="InterPro" id="IPR036388">
    <property type="entry name" value="WH-like_DNA-bd_sf"/>
</dbReference>
<dbReference type="EMBL" id="BKAJ01000146">
    <property type="protein sequence ID" value="GEP59987.1"/>
    <property type="molecule type" value="Genomic_DNA"/>
</dbReference>
<feature type="domain" description="HTH gntR-type" evidence="6">
    <location>
        <begin position="12"/>
        <end position="80"/>
    </location>
</feature>
<dbReference type="PROSITE" id="PS50949">
    <property type="entry name" value="HTH_GNTR"/>
    <property type="match status" value="1"/>
</dbReference>
<dbReference type="InterPro" id="IPR004839">
    <property type="entry name" value="Aminotransferase_I/II_large"/>
</dbReference>
<dbReference type="InterPro" id="IPR015421">
    <property type="entry name" value="PyrdxlP-dep_Trfase_major"/>
</dbReference>
<name>A0A512NM24_9HYPH</name>